<keyword evidence="2" id="KW-1133">Transmembrane helix</keyword>
<feature type="compositionally biased region" description="Low complexity" evidence="1">
    <location>
        <begin position="51"/>
        <end position="63"/>
    </location>
</feature>
<keyword evidence="4" id="KW-1185">Reference proteome</keyword>
<name>A0A919SJY6_9ACTN</name>
<proteinExistence type="predicted"/>
<evidence type="ECO:0000313" key="3">
    <source>
        <dbReference type="EMBL" id="GIM72063.1"/>
    </source>
</evidence>
<organism evidence="3 4">
    <name type="scientific">Winogradskya consettensis</name>
    <dbReference type="NCBI Taxonomy" id="113560"/>
    <lineage>
        <taxon>Bacteria</taxon>
        <taxon>Bacillati</taxon>
        <taxon>Actinomycetota</taxon>
        <taxon>Actinomycetes</taxon>
        <taxon>Micromonosporales</taxon>
        <taxon>Micromonosporaceae</taxon>
        <taxon>Winogradskya</taxon>
    </lineage>
</organism>
<protein>
    <submittedName>
        <fullName evidence="3">Uncharacterized protein</fullName>
    </submittedName>
</protein>
<reference evidence="3" key="1">
    <citation type="submission" date="2021-03" db="EMBL/GenBank/DDBJ databases">
        <title>Whole genome shotgun sequence of Actinoplanes consettensis NBRC 14913.</title>
        <authorList>
            <person name="Komaki H."/>
            <person name="Tamura T."/>
        </authorList>
    </citation>
    <scope>NUCLEOTIDE SEQUENCE</scope>
    <source>
        <strain evidence="3">NBRC 14913</strain>
    </source>
</reference>
<comment type="caution">
    <text evidence="3">The sequence shown here is derived from an EMBL/GenBank/DDBJ whole genome shotgun (WGS) entry which is preliminary data.</text>
</comment>
<gene>
    <name evidence="3" type="ORF">Aco04nite_28510</name>
</gene>
<accession>A0A919SJY6</accession>
<evidence type="ECO:0000256" key="2">
    <source>
        <dbReference type="SAM" id="Phobius"/>
    </source>
</evidence>
<dbReference type="AlphaFoldDB" id="A0A919SJY6"/>
<dbReference type="RefSeq" id="WP_244875983.1">
    <property type="nucleotide sequence ID" value="NZ_BAAATW010000008.1"/>
</dbReference>
<feature type="transmembrane region" description="Helical" evidence="2">
    <location>
        <begin position="14"/>
        <end position="36"/>
    </location>
</feature>
<evidence type="ECO:0000313" key="4">
    <source>
        <dbReference type="Proteomes" id="UP000680865"/>
    </source>
</evidence>
<keyword evidence="2" id="KW-0472">Membrane</keyword>
<evidence type="ECO:0000256" key="1">
    <source>
        <dbReference type="SAM" id="MobiDB-lite"/>
    </source>
</evidence>
<dbReference type="EMBL" id="BOQP01000011">
    <property type="protein sequence ID" value="GIM72063.1"/>
    <property type="molecule type" value="Genomic_DNA"/>
</dbReference>
<dbReference type="Proteomes" id="UP000680865">
    <property type="component" value="Unassembled WGS sequence"/>
</dbReference>
<sequence>MSLSDDLSPPRRPLFFPVVIATVFLAIIGISAGFALGTEHSRYDRAAQQSPVDPGGVPEDGGPTENAPAGVECPPEMQATARRLGFTGTLTQVLRVRAEATGTSVWICQDPAGSLYYQANKGGQDAKWIEGETALFLSDVSQDGDTYTATAKDGATFVVNDEELRVRTKTGQKYEYAVHPE</sequence>
<feature type="region of interest" description="Disordered" evidence="1">
    <location>
        <begin position="45"/>
        <end position="71"/>
    </location>
</feature>
<keyword evidence="2" id="KW-0812">Transmembrane</keyword>